<evidence type="ECO:0000256" key="1">
    <source>
        <dbReference type="SAM" id="Coils"/>
    </source>
</evidence>
<dbReference type="GO" id="GO:0016286">
    <property type="term" value="F:small conductance calcium-activated potassium channel activity"/>
    <property type="evidence" value="ECO:0007669"/>
    <property type="project" value="InterPro"/>
</dbReference>
<dbReference type="Pfam" id="PF07885">
    <property type="entry name" value="Ion_trans_2"/>
    <property type="match status" value="1"/>
</dbReference>
<evidence type="ECO:0000256" key="2">
    <source>
        <dbReference type="SAM" id="Phobius"/>
    </source>
</evidence>
<keyword evidence="2" id="KW-0472">Membrane</keyword>
<feature type="transmembrane region" description="Helical" evidence="2">
    <location>
        <begin position="127"/>
        <end position="153"/>
    </location>
</feature>
<organism evidence="4">
    <name type="scientific">Euplotes harpa</name>
    <dbReference type="NCBI Taxonomy" id="151035"/>
    <lineage>
        <taxon>Eukaryota</taxon>
        <taxon>Sar</taxon>
        <taxon>Alveolata</taxon>
        <taxon>Ciliophora</taxon>
        <taxon>Intramacronucleata</taxon>
        <taxon>Spirotrichea</taxon>
        <taxon>Hypotrichia</taxon>
        <taxon>Euplotida</taxon>
        <taxon>Euplotidae</taxon>
        <taxon>Euplotes</taxon>
    </lineage>
</organism>
<dbReference type="PRINTS" id="PR00169">
    <property type="entry name" value="KCHANNEL"/>
</dbReference>
<feature type="coiled-coil region" evidence="1">
    <location>
        <begin position="225"/>
        <end position="252"/>
    </location>
</feature>
<accession>A0A7S3J748</accession>
<sequence>MVEYRINDLFLLIMCLLRTYHLLRTSLTLSHFMDTRSQRVCNMSGSEATFMFSIKSLMKKKPYSVLICSLLLSIALFGFILRIFERPLSIASGQDFNSINNAFWVTLITMTTVGYGDFFPKSNIGRFVGILIAFWGVAFVSLFVVTLTNLLLFENGEEKSFILLQRLKSKDELKKEAVNVMTAAYRQKVVKREHPNDIKKNINAVRNFRGYMLKFQAISRSIRGNYETETDADRIKRDLEDLREDVDFIKDNLSQICKSIGIEEKETEK</sequence>
<dbReference type="AlphaFoldDB" id="A0A7S3J748"/>
<feature type="transmembrane region" description="Helical" evidence="2">
    <location>
        <begin position="63"/>
        <end position="84"/>
    </location>
</feature>
<dbReference type="EMBL" id="HBII01015212">
    <property type="protein sequence ID" value="CAE0347546.1"/>
    <property type="molecule type" value="Transcribed_RNA"/>
</dbReference>
<evidence type="ECO:0000259" key="3">
    <source>
        <dbReference type="Pfam" id="PF07885"/>
    </source>
</evidence>
<feature type="domain" description="Potassium channel" evidence="3">
    <location>
        <begin position="71"/>
        <end position="151"/>
    </location>
</feature>
<dbReference type="GO" id="GO:0016020">
    <property type="term" value="C:membrane"/>
    <property type="evidence" value="ECO:0007669"/>
    <property type="project" value="InterPro"/>
</dbReference>
<feature type="transmembrane region" description="Helical" evidence="2">
    <location>
        <begin position="96"/>
        <end position="115"/>
    </location>
</feature>
<keyword evidence="1" id="KW-0175">Coiled coil</keyword>
<gene>
    <name evidence="4" type="ORF">EHAR0213_LOCUS6457</name>
</gene>
<dbReference type="PANTHER" id="PTHR10153">
    <property type="entry name" value="SMALL CONDUCTANCE CALCIUM-ACTIVATED POTASSIUM CHANNEL"/>
    <property type="match status" value="1"/>
</dbReference>
<reference evidence="4" key="1">
    <citation type="submission" date="2021-01" db="EMBL/GenBank/DDBJ databases">
        <authorList>
            <person name="Corre E."/>
            <person name="Pelletier E."/>
            <person name="Niang G."/>
            <person name="Scheremetjew M."/>
            <person name="Finn R."/>
            <person name="Kale V."/>
            <person name="Holt S."/>
            <person name="Cochrane G."/>
            <person name="Meng A."/>
            <person name="Brown T."/>
            <person name="Cohen L."/>
        </authorList>
    </citation>
    <scope>NUCLEOTIDE SEQUENCE</scope>
    <source>
        <strain evidence="4">FSP1.4</strain>
    </source>
</reference>
<dbReference type="InterPro" id="IPR015449">
    <property type="entry name" value="K_chnl_Ca-activ_SK"/>
</dbReference>
<keyword evidence="2" id="KW-1133">Transmembrane helix</keyword>
<protein>
    <recommendedName>
        <fullName evidence="3">Potassium channel domain-containing protein</fullName>
    </recommendedName>
</protein>
<proteinExistence type="predicted"/>
<evidence type="ECO:0000313" key="4">
    <source>
        <dbReference type="EMBL" id="CAE0347546.1"/>
    </source>
</evidence>
<dbReference type="SUPFAM" id="SSF81324">
    <property type="entry name" value="Voltage-gated potassium channels"/>
    <property type="match status" value="1"/>
</dbReference>
<dbReference type="Gene3D" id="1.10.287.70">
    <property type="match status" value="1"/>
</dbReference>
<name>A0A7S3J748_9SPIT</name>
<keyword evidence="2" id="KW-0812">Transmembrane</keyword>
<dbReference type="InterPro" id="IPR013099">
    <property type="entry name" value="K_chnl_dom"/>
</dbReference>